<reference evidence="1" key="1">
    <citation type="submission" date="2021-01" db="EMBL/GenBank/DDBJ databases">
        <title>Adiantum capillus-veneris genome.</title>
        <authorList>
            <person name="Fang Y."/>
            <person name="Liao Q."/>
        </authorList>
    </citation>
    <scope>NUCLEOTIDE SEQUENCE</scope>
    <source>
        <strain evidence="1">H3</strain>
        <tissue evidence="1">Leaf</tissue>
    </source>
</reference>
<proteinExistence type="predicted"/>
<organism evidence="1 2">
    <name type="scientific">Adiantum capillus-veneris</name>
    <name type="common">Maidenhair fern</name>
    <dbReference type="NCBI Taxonomy" id="13818"/>
    <lineage>
        <taxon>Eukaryota</taxon>
        <taxon>Viridiplantae</taxon>
        <taxon>Streptophyta</taxon>
        <taxon>Embryophyta</taxon>
        <taxon>Tracheophyta</taxon>
        <taxon>Polypodiopsida</taxon>
        <taxon>Polypodiidae</taxon>
        <taxon>Polypodiales</taxon>
        <taxon>Pteridineae</taxon>
        <taxon>Pteridaceae</taxon>
        <taxon>Vittarioideae</taxon>
        <taxon>Adiantum</taxon>
    </lineage>
</organism>
<name>A0A9D4V755_ADICA</name>
<evidence type="ECO:0000313" key="2">
    <source>
        <dbReference type="Proteomes" id="UP000886520"/>
    </source>
</evidence>
<dbReference type="OrthoDB" id="1981187at2759"/>
<dbReference type="EMBL" id="JABFUD020000004">
    <property type="protein sequence ID" value="KAI5081061.1"/>
    <property type="molecule type" value="Genomic_DNA"/>
</dbReference>
<evidence type="ECO:0000313" key="1">
    <source>
        <dbReference type="EMBL" id="KAI5081061.1"/>
    </source>
</evidence>
<comment type="caution">
    <text evidence="1">The sequence shown here is derived from an EMBL/GenBank/DDBJ whole genome shotgun (WGS) entry which is preliminary data.</text>
</comment>
<sequence length="128" mass="14687">MFHLDEALEEFVPTREGSHAAFVVSNEVMEFNDSQMQIDILETIVIELILPVGSAMMGIWDSLLLCYENVCGDAIYLKYDFLFPYDPGGYHASYDSCQLLYMPYDPGDYHASYDCCQLLYMPFDPEGY</sequence>
<dbReference type="AlphaFoldDB" id="A0A9D4V755"/>
<accession>A0A9D4V755</accession>
<dbReference type="Proteomes" id="UP000886520">
    <property type="component" value="Chromosome 4"/>
</dbReference>
<keyword evidence="2" id="KW-1185">Reference proteome</keyword>
<protein>
    <submittedName>
        <fullName evidence="1">Uncharacterized protein</fullName>
    </submittedName>
</protein>
<gene>
    <name evidence="1" type="ORF">GOP47_0004244</name>
</gene>